<dbReference type="GO" id="GO:0016787">
    <property type="term" value="F:hydrolase activity"/>
    <property type="evidence" value="ECO:0007669"/>
    <property type="project" value="UniProtKB-KW"/>
</dbReference>
<dbReference type="PANTHER" id="PTHR21240:SF19">
    <property type="entry name" value="CATALYTIC_ HYDROLASE"/>
    <property type="match status" value="1"/>
</dbReference>
<keyword evidence="3" id="KW-0378">Hydrolase</keyword>
<evidence type="ECO:0000259" key="2">
    <source>
        <dbReference type="Pfam" id="PF04909"/>
    </source>
</evidence>
<dbReference type="PANTHER" id="PTHR21240">
    <property type="entry name" value="2-AMINO-3-CARBOXYLMUCONATE-6-SEMIALDEHYDE DECARBOXYLASE"/>
    <property type="match status" value="1"/>
</dbReference>
<proteinExistence type="predicted"/>
<dbReference type="Gene3D" id="3.20.20.140">
    <property type="entry name" value="Metal-dependent hydrolases"/>
    <property type="match status" value="1"/>
</dbReference>
<dbReference type="InterPro" id="IPR006680">
    <property type="entry name" value="Amidohydro-rel"/>
</dbReference>
<dbReference type="InterPro" id="IPR032465">
    <property type="entry name" value="ACMSD"/>
</dbReference>
<gene>
    <name evidence="3" type="ORF">ERS450000_00731</name>
</gene>
<organism evidence="3 4">
    <name type="scientific">Nocardia farcinica</name>
    <dbReference type="NCBI Taxonomy" id="37329"/>
    <lineage>
        <taxon>Bacteria</taxon>
        <taxon>Bacillati</taxon>
        <taxon>Actinomycetota</taxon>
        <taxon>Actinomycetes</taxon>
        <taxon>Mycobacteriales</taxon>
        <taxon>Nocardiaceae</taxon>
        <taxon>Nocardia</taxon>
    </lineage>
</organism>
<dbReference type="Proteomes" id="UP000057820">
    <property type="component" value="Chromosome 1"/>
</dbReference>
<accession>A0A0H5NWZ6</accession>
<dbReference type="GO" id="GO:0016831">
    <property type="term" value="F:carboxy-lyase activity"/>
    <property type="evidence" value="ECO:0007669"/>
    <property type="project" value="InterPro"/>
</dbReference>
<evidence type="ECO:0000313" key="4">
    <source>
        <dbReference type="Proteomes" id="UP000057820"/>
    </source>
</evidence>
<dbReference type="AlphaFoldDB" id="A0A0H5NWZ6"/>
<dbReference type="Pfam" id="PF04909">
    <property type="entry name" value="Amidohydro_2"/>
    <property type="match status" value="1"/>
</dbReference>
<dbReference type="EMBL" id="LN868938">
    <property type="protein sequence ID" value="CRY74536.1"/>
    <property type="molecule type" value="Genomic_DNA"/>
</dbReference>
<sequence length="355" mass="38001">MQKVETVAPSEDGAAGPAGGRPVIDVCEVVYDLPSWRAYLRAFAADAPGYLRVFARRLCELAGADLARYRRTLDRDPFAAVEVLLEPELLAVDVGEHARKLRDQGVIAQVAHGGMWQAGDGTVNDHVARLATRVPELHFWAGLSLADTSAAMTELRRSHDELGARGLSIIPFLDGVDVLDPRVAPIFEYAQHEGLPLWIHCGQNFAATRPMDSCTWRHIDGLAGRYPGLVLVVGHGGWPWMGEMAAVAQRHGNVYLDSSTHRGTAMATPGYGWEPVLSRADGALRRKLVFGSTTWVNGLSTRALAEEITTLGLAEPTVRAWLAGNAARLLGLSLPDEPSVPGGAASRTAAAGAPA</sequence>
<name>A0A0H5NWZ6_NOCFR</name>
<dbReference type="KEGG" id="nfr:ERS450000_00731"/>
<keyword evidence="1" id="KW-0456">Lyase</keyword>
<protein>
    <submittedName>
        <fullName evidence="3">Predicted metal-dependent hydrolase of the TIM-barrel fold</fullName>
    </submittedName>
</protein>
<dbReference type="SUPFAM" id="SSF51556">
    <property type="entry name" value="Metallo-dependent hydrolases"/>
    <property type="match status" value="1"/>
</dbReference>
<reference evidence="4" key="1">
    <citation type="submission" date="2015-03" db="EMBL/GenBank/DDBJ databases">
        <authorList>
            <consortium name="Pathogen Informatics"/>
        </authorList>
    </citation>
    <scope>NUCLEOTIDE SEQUENCE [LARGE SCALE GENOMIC DNA]</scope>
    <source>
        <strain evidence="4">NCTC11134</strain>
    </source>
</reference>
<dbReference type="InterPro" id="IPR032466">
    <property type="entry name" value="Metal_Hydrolase"/>
</dbReference>
<evidence type="ECO:0000313" key="3">
    <source>
        <dbReference type="EMBL" id="CRY74536.1"/>
    </source>
</evidence>
<evidence type="ECO:0000256" key="1">
    <source>
        <dbReference type="ARBA" id="ARBA00023239"/>
    </source>
</evidence>
<feature type="domain" description="Amidohydrolase-related" evidence="2">
    <location>
        <begin position="98"/>
        <end position="332"/>
    </location>
</feature>